<feature type="compositionally biased region" description="Basic and acidic residues" evidence="1">
    <location>
        <begin position="1307"/>
        <end position="1325"/>
    </location>
</feature>
<feature type="compositionally biased region" description="Low complexity" evidence="1">
    <location>
        <begin position="103"/>
        <end position="119"/>
    </location>
</feature>
<feature type="compositionally biased region" description="Basic and acidic residues" evidence="1">
    <location>
        <begin position="1162"/>
        <end position="1183"/>
    </location>
</feature>
<feature type="region of interest" description="Disordered" evidence="1">
    <location>
        <begin position="356"/>
        <end position="524"/>
    </location>
</feature>
<feature type="compositionally biased region" description="Basic residues" evidence="1">
    <location>
        <begin position="1370"/>
        <end position="1379"/>
    </location>
</feature>
<feature type="compositionally biased region" description="Polar residues" evidence="1">
    <location>
        <begin position="980"/>
        <end position="1003"/>
    </location>
</feature>
<feature type="compositionally biased region" description="Basic and acidic residues" evidence="1">
    <location>
        <begin position="1004"/>
        <end position="1014"/>
    </location>
</feature>
<proteinExistence type="predicted"/>
<feature type="compositionally biased region" description="Polar residues" evidence="1">
    <location>
        <begin position="378"/>
        <end position="391"/>
    </location>
</feature>
<feature type="compositionally biased region" description="Basic and acidic residues" evidence="1">
    <location>
        <begin position="1071"/>
        <end position="1081"/>
    </location>
</feature>
<feature type="compositionally biased region" description="Basic and acidic residues" evidence="1">
    <location>
        <begin position="1033"/>
        <end position="1055"/>
    </location>
</feature>
<name>A0A317XXB2_9BASI</name>
<dbReference type="OrthoDB" id="2551855at2759"/>
<feature type="compositionally biased region" description="Basic residues" evidence="1">
    <location>
        <begin position="1389"/>
        <end position="1398"/>
    </location>
</feature>
<evidence type="ECO:0000313" key="3">
    <source>
        <dbReference type="Proteomes" id="UP000246740"/>
    </source>
</evidence>
<feature type="region of interest" description="Disordered" evidence="1">
    <location>
        <begin position="783"/>
        <end position="826"/>
    </location>
</feature>
<feature type="compositionally biased region" description="Low complexity" evidence="1">
    <location>
        <begin position="1"/>
        <end position="10"/>
    </location>
</feature>
<sequence>MPSSSLSPSPVMATYPPLKGSRTSSSSASSHGILKLPPSTSAAAPSFVGPTSLADLYNARHARETNPSAQPGPASRPNRSRSKHWTASSLADLYNHLHDEQRSSSSASSQESPSHPAQQKIARPARRRSPEVVSLLDSDSDSEEQTHATPPLHTKMLETGPPLPTSSRESLDASAVSTNVADDSQNPTASSSQSVYVVRSPVRRRPLLGSGPSLSTYASTSEEDELEDDSVPKPSRRLSSQELSQTPPLTPFRLASDDELSSKARSSMAPDGYGSSLDPNASLSASPRDSPIPDAPAASARQSSPMRETLDESTSLELPHLAAAPRAPLSLVTAIPSSSPDASTISPRFNARPSNIVAVNDSDSEQEFISPHRPSAEESLSSISENLTNHVTPHRPSSPPQSKTTSRELLPSSSVDAARNVQPNIAVADESPDVIEDGKAASSASVSKEPTKDRRDLQSENEALRPTASNNSDGTRPVDLHLSGTIHDVQEGSASAPQKVSLPIDAPPIRPPSPQKSPNAGLRRYPKRARPVLNYNIIQTFEEHFAQALQRSAEAPSRVRVAPESAVAKRNIQPVSYPVVEAQPAFFDALRARSSRQSRPGASRADPVPFVQYVTAQLNKSATNEAQPSAQWSESQVARALARPVGPTSVFQLSIKSRDGALGQLQSRTRRWLGVHGINPYTSSTPLDHKTKMSTAPFADSIEPSRTLRDIVSDTFDRPFASNKLDRAVASLKSPLHVIRDSEAETIDSALRRLRLGRQCKLPLPNSLRFLVDMEQAEMKRLEDTLDDAGRDADEDRARKRGQILIDADPGKWSRATHHPDGRKQSVSMQCTLGGTIRVVFKHLQPESSGAPIPKVTEVSPSDKGAPTTSFLQHIGHETEAAAVTEAQVAKTQQNRDSSEKLRAVTQPEAKAMAKHLALRHHEGAKTNSKPTVEVPYINLSESTPELSSVPSLEVLIPTSRDTDAESDRSDTARFDGQASVKSTNVIVEIPSSSATDDGSSNTKDAEQRTKEVKSANLAEDDLASPSSGLRSSENRQHDKTMAGRRTTEHDHTSRESPATKSTSTTKRPRRDLFDYFDKEPTQISVAPVSKSRAIPIVDPSDDSDGGSRPDAGLSRKALGKRRMRSSSPIEEPKIMLNSVAHGNNQLSIQKSGGDPFIEAARQGDVEKKRPTVERRGPSREGDASSNADENKNGQPAQSSTRQRHSTAVMLANSSDDQRDGSSNELEKSESRAVKGRRKRPLFLLSTSSEGDDDDAGAAHARAKRRHDSAHRAKPPAASKALESSSDDDADMIASTHHRSRLKRVKTLHDRSSNSRRNQSDRDTDSTAAISVVIEDPNADTSEEGDSDREHRRRVERRSHKASLADGLSRRHTNKHKSKSKGEEDSVSRRHHHAKASSRRFDAERGQDEEHENDLSRVRQSQDASPSKGGWIGVNSWYQTRDAFSPTPAGAQDRHARQSQQKLGSYFSSSSDTTSSRAKRLGPNMAKRTRRE</sequence>
<feature type="compositionally biased region" description="Basic and acidic residues" evidence="1">
    <location>
        <begin position="961"/>
        <end position="974"/>
    </location>
</feature>
<feature type="region of interest" description="Disordered" evidence="1">
    <location>
        <begin position="845"/>
        <end position="869"/>
    </location>
</feature>
<feature type="compositionally biased region" description="Polar residues" evidence="1">
    <location>
        <begin position="1141"/>
        <end position="1151"/>
    </location>
</feature>
<feature type="region of interest" description="Disordered" evidence="1">
    <location>
        <begin position="1"/>
        <end position="321"/>
    </location>
</feature>
<keyword evidence="3" id="KW-1185">Reference proteome</keyword>
<evidence type="ECO:0000256" key="1">
    <source>
        <dbReference type="SAM" id="MobiDB-lite"/>
    </source>
</evidence>
<feature type="compositionally biased region" description="Basic residues" evidence="1">
    <location>
        <begin position="1351"/>
        <end position="1361"/>
    </location>
</feature>
<feature type="compositionally biased region" description="Basic and acidic residues" evidence="1">
    <location>
        <begin position="449"/>
        <end position="458"/>
    </location>
</feature>
<organism evidence="2 3">
    <name type="scientific">Testicularia cyperi</name>
    <dbReference type="NCBI Taxonomy" id="1882483"/>
    <lineage>
        <taxon>Eukaryota</taxon>
        <taxon>Fungi</taxon>
        <taxon>Dikarya</taxon>
        <taxon>Basidiomycota</taxon>
        <taxon>Ustilaginomycotina</taxon>
        <taxon>Ustilaginomycetes</taxon>
        <taxon>Ustilaginales</taxon>
        <taxon>Anthracoideaceae</taxon>
        <taxon>Testicularia</taxon>
    </lineage>
</organism>
<dbReference type="EMBL" id="KZ819188">
    <property type="protein sequence ID" value="PWZ02570.1"/>
    <property type="molecule type" value="Genomic_DNA"/>
</dbReference>
<feature type="compositionally biased region" description="Basic and acidic residues" evidence="1">
    <location>
        <begin position="783"/>
        <end position="798"/>
    </location>
</feature>
<feature type="compositionally biased region" description="Basic and acidic residues" evidence="1">
    <location>
        <begin position="1216"/>
        <end position="1233"/>
    </location>
</feature>
<feature type="compositionally biased region" description="Basic residues" evidence="1">
    <location>
        <begin position="1296"/>
        <end position="1306"/>
    </location>
</feature>
<feature type="compositionally biased region" description="Low complexity" evidence="1">
    <location>
        <begin position="21"/>
        <end position="30"/>
    </location>
</feature>
<feature type="compositionally biased region" description="Polar residues" evidence="1">
    <location>
        <begin position="1184"/>
        <end position="1201"/>
    </location>
</feature>
<protein>
    <submittedName>
        <fullName evidence="2">Uncharacterized protein</fullName>
    </submittedName>
</protein>
<feature type="compositionally biased region" description="Acidic residues" evidence="1">
    <location>
        <begin position="1337"/>
        <end position="1347"/>
    </location>
</feature>
<feature type="compositionally biased region" description="Low complexity" evidence="1">
    <location>
        <begin position="190"/>
        <end position="200"/>
    </location>
</feature>
<accession>A0A317XXB2</accession>
<reference evidence="2 3" key="1">
    <citation type="journal article" date="2018" name="Mol. Biol. Evol.">
        <title>Broad Genomic Sampling Reveals a Smut Pathogenic Ancestry of the Fungal Clade Ustilaginomycotina.</title>
        <authorList>
            <person name="Kijpornyongpan T."/>
            <person name="Mondo S.J."/>
            <person name="Barry K."/>
            <person name="Sandor L."/>
            <person name="Lee J."/>
            <person name="Lipzen A."/>
            <person name="Pangilinan J."/>
            <person name="LaButti K."/>
            <person name="Hainaut M."/>
            <person name="Henrissat B."/>
            <person name="Grigoriev I.V."/>
            <person name="Spatafora J.W."/>
            <person name="Aime M.C."/>
        </authorList>
    </citation>
    <scope>NUCLEOTIDE SEQUENCE [LARGE SCALE GENOMIC DNA]</scope>
    <source>
        <strain evidence="2 3">MCA 3645</strain>
    </source>
</reference>
<feature type="compositionally biased region" description="Polar residues" evidence="1">
    <location>
        <begin position="175"/>
        <end position="189"/>
    </location>
</feature>
<evidence type="ECO:0000313" key="2">
    <source>
        <dbReference type="EMBL" id="PWZ02570.1"/>
    </source>
</evidence>
<dbReference type="InParanoid" id="A0A317XXB2"/>
<feature type="compositionally biased region" description="Polar residues" evidence="1">
    <location>
        <begin position="237"/>
        <end position="247"/>
    </location>
</feature>
<feature type="compositionally biased region" description="Basic and acidic residues" evidence="1">
    <location>
        <begin position="1399"/>
        <end position="1417"/>
    </location>
</feature>
<feature type="region of interest" description="Disordered" evidence="1">
    <location>
        <begin position="960"/>
        <end position="1492"/>
    </location>
</feature>
<gene>
    <name evidence="2" type="ORF">BCV70DRAFT_196817</name>
</gene>
<feature type="compositionally biased region" description="Pro residues" evidence="1">
    <location>
        <begin position="505"/>
        <end position="515"/>
    </location>
</feature>
<feature type="compositionally biased region" description="Polar residues" evidence="1">
    <location>
        <begin position="1458"/>
        <end position="1467"/>
    </location>
</feature>
<feature type="compositionally biased region" description="Basic residues" evidence="1">
    <location>
        <begin position="1261"/>
        <end position="1274"/>
    </location>
</feature>
<dbReference type="Proteomes" id="UP000246740">
    <property type="component" value="Unassembled WGS sequence"/>
</dbReference>